<name>A0A5C6TQG1_9SPHN</name>
<dbReference type="Proteomes" id="UP000321249">
    <property type="component" value="Unassembled WGS sequence"/>
</dbReference>
<dbReference type="AlphaFoldDB" id="A0A5C6TQG1"/>
<feature type="signal peptide" evidence="1">
    <location>
        <begin position="1"/>
        <end position="22"/>
    </location>
</feature>
<dbReference type="Pfam" id="PF06347">
    <property type="entry name" value="SH3_4"/>
    <property type="match status" value="2"/>
</dbReference>
<sequence length="161" mass="17664">MRAILTPILLLVSLLALNGASAQPQRHPPYFASISAGRAMMRTGPGQNYPGTWLYVRPDLPIRVIEIYQNWRKVQDPEGTTGWMLVNLLSDRRTAIVRGSAAAPMHESPDPGARVRYRAAPGVVGRVSRCGGGWCRFDVHGRDGYVRIDSLWGVGPDETVG</sequence>
<dbReference type="InterPro" id="IPR010466">
    <property type="entry name" value="DUF1058"/>
</dbReference>
<keyword evidence="1" id="KW-0732">Signal</keyword>
<feature type="chain" id="PRO_5023003780" description="SH3 domain-containing protein" evidence="1">
    <location>
        <begin position="23"/>
        <end position="161"/>
    </location>
</feature>
<organism evidence="2 3">
    <name type="scientific">Allosphingosinicella ginsenosidimutans</name>
    <dbReference type="NCBI Taxonomy" id="1176539"/>
    <lineage>
        <taxon>Bacteria</taxon>
        <taxon>Pseudomonadati</taxon>
        <taxon>Pseudomonadota</taxon>
        <taxon>Alphaproteobacteria</taxon>
        <taxon>Sphingomonadales</taxon>
        <taxon>Sphingomonadaceae</taxon>
        <taxon>Allosphingosinicella</taxon>
    </lineage>
</organism>
<evidence type="ECO:0008006" key="4">
    <source>
        <dbReference type="Google" id="ProtNLM"/>
    </source>
</evidence>
<evidence type="ECO:0000313" key="3">
    <source>
        <dbReference type="Proteomes" id="UP000321249"/>
    </source>
</evidence>
<dbReference type="OrthoDB" id="9810773at2"/>
<protein>
    <recommendedName>
        <fullName evidence="4">SH3 domain-containing protein</fullName>
    </recommendedName>
</protein>
<dbReference type="Gene3D" id="2.30.30.40">
    <property type="entry name" value="SH3 Domains"/>
    <property type="match status" value="1"/>
</dbReference>
<keyword evidence="3" id="KW-1185">Reference proteome</keyword>
<accession>A0A5C6TQG1</accession>
<dbReference type="RefSeq" id="WP_147041844.1">
    <property type="nucleotide sequence ID" value="NZ_BAABIR010000001.1"/>
</dbReference>
<gene>
    <name evidence="2" type="ORF">FRZ32_01565</name>
</gene>
<proteinExistence type="predicted"/>
<evidence type="ECO:0000256" key="1">
    <source>
        <dbReference type="SAM" id="SignalP"/>
    </source>
</evidence>
<comment type="caution">
    <text evidence="2">The sequence shown here is derived from an EMBL/GenBank/DDBJ whole genome shotgun (WGS) entry which is preliminary data.</text>
</comment>
<evidence type="ECO:0000313" key="2">
    <source>
        <dbReference type="EMBL" id="TXC62456.1"/>
    </source>
</evidence>
<reference evidence="2 3" key="1">
    <citation type="journal article" date="2015" name="J. Microbiol.">
        <title>Sphingosinicella ginsenosidimutans sp. nov., with ginsenoside converting activity.</title>
        <authorList>
            <person name="Kim J.K."/>
            <person name="Kang M.S."/>
            <person name="Park S.C."/>
            <person name="Kim K.M."/>
            <person name="Choi K."/>
            <person name="Yoon M.H."/>
            <person name="Im W.T."/>
        </authorList>
    </citation>
    <scope>NUCLEOTIDE SEQUENCE [LARGE SCALE GENOMIC DNA]</scope>
    <source>
        <strain evidence="2 3">BS-11</strain>
    </source>
</reference>
<dbReference type="EMBL" id="VOQQ01000001">
    <property type="protein sequence ID" value="TXC62456.1"/>
    <property type="molecule type" value="Genomic_DNA"/>
</dbReference>